<evidence type="ECO:0000259" key="3">
    <source>
        <dbReference type="Pfam" id="PF18818"/>
    </source>
</evidence>
<organism evidence="5 6">
    <name type="scientific">Massilia soli</name>
    <dbReference type="NCBI Taxonomy" id="2792854"/>
    <lineage>
        <taxon>Bacteria</taxon>
        <taxon>Pseudomonadati</taxon>
        <taxon>Pseudomonadota</taxon>
        <taxon>Betaproteobacteria</taxon>
        <taxon>Burkholderiales</taxon>
        <taxon>Oxalobacteraceae</taxon>
        <taxon>Telluria group</taxon>
        <taxon>Massilia</taxon>
    </lineage>
</organism>
<dbReference type="EMBL" id="JAFBIL020000002">
    <property type="protein sequence ID" value="MBZ2206562.1"/>
    <property type="molecule type" value="Genomic_DNA"/>
</dbReference>
<feature type="domain" description="DUF5710" evidence="4">
    <location>
        <begin position="713"/>
        <end position="753"/>
    </location>
</feature>
<dbReference type="Proteomes" id="UP000809349">
    <property type="component" value="Unassembled WGS sequence"/>
</dbReference>
<sequence length="1237" mass="136653">MKNDQKPFYETVAEKLIEQLREGTAPWQKPWEPGEVGAFMPINPTTGKRYRGINALQLMSEGRSDQRWLTYKQAEGLDAQVRKGEKGTPIQYWKFTDEQNKMVDGKQVFDNRGEPVKETVMLERPRVFLATVFNAEQIDGLPPLAPRMEQRWSAQENAEQILRASGATFRQGEHDRAFYRPSSDSIHLPAREQFATADNYYATALHELGHWTGHSTRLNRDLAHPFGSEGYAKEELRAEIASMILGDELGIGHDPKQHAAYVGSWIKALQDDPLEIFRAAADAEKIQEYIMGLTQKQIERENLDIASNLREIRNAYIRSAAVDQARHTFAAEVTALEKLDAAIDAGLAEAVSIPPEWTGGTQILGMIEDNVEAKSDQIPSYYRLTGERPDGSYETMADYLELANANELEARLREIHQLAESVQLARQPIMPPADDSKALAGATSADRAEAWTLARIDTGKLARSLDGATLAQLQRVHTIFADMEPLSADTNSFWQRHELPRDVPALADQIESAKKLVTVRQSDAVVAAARLDLVSGEAVDRERLGAALDREAKGNLGFVLPHDWTGRTYVRGNVTEEVDGKLIVSMAEAKGVEAESWGVYAQVSDGLYEFLDDRPTEQLADDLAERLAVIDARSTVSEHEKAAKLARINEQRVRRNPDSTDEDISAAKEARKNAEFVASTNDAELQRRIELEELQRTQQAAPVDAHKAAPKNLISVPYKEKEEAKAKGAKWDRNEQSWYVPQNIDPAPFAKWARKPSQRAPGEAQAPAAAEAQPSAAKAAEGRIYLAVPYSERMDAKAAGAVWDKVAKSWYAGPDADMAKLDKWKPENVPAQQTPAMTPKEEFAEALTSIGCIISGEHPVLDGKPHRISVEGEKFSKNSGSGFYVGHMDGHPAGYMKNNKTGEELTWKSKGYTLSAEDRAQLAAEAAQKLQQREAHQSQLQEQAAKRVATQLRKLDPVEHATPYMLAKGIEPQAGAFTDKDGKKTYLPAVDVDGKQWTMQYIQANGTKRFAKDSRKEGCFHVVGGDLDDLAKAPAIVVGEGYATMSDVTRSLGFATVSAFDSGNLIQVAQALHQKFPGKPMVIAGDDDRHLELTLGVNPGRTKAEEAADLVGGKALLPVFAPGEASYPAGLDPVTPDSYREHQKTGNTLSGEQLAAIEQMKRHTDFNDVANRSALGREGVDRQVRSFVDVVIAKHHGVQVDQLQPLDQMDVQQQEQTKVQPLQDDKPKRQRKVAKVA</sequence>
<accession>A0ABS7SKK3</accession>
<evidence type="ECO:0000256" key="1">
    <source>
        <dbReference type="SAM" id="MobiDB-lite"/>
    </source>
</evidence>
<keyword evidence="6" id="KW-1185">Reference proteome</keyword>
<feature type="compositionally biased region" description="Basic residues" evidence="1">
    <location>
        <begin position="1228"/>
        <end position="1237"/>
    </location>
</feature>
<dbReference type="InterPro" id="IPR041459">
    <property type="entry name" value="MPTase-PolyVal"/>
</dbReference>
<dbReference type="Pfam" id="PF18818">
    <property type="entry name" value="MPTase-PolyVal"/>
    <property type="match status" value="1"/>
</dbReference>
<dbReference type="InterPro" id="IPR043764">
    <property type="entry name" value="DUF5710"/>
</dbReference>
<evidence type="ECO:0000259" key="2">
    <source>
        <dbReference type="Pfam" id="PF08401"/>
    </source>
</evidence>
<protein>
    <submittedName>
        <fullName evidence="5">DUF5710 domain-containing protein</fullName>
    </submittedName>
</protein>
<dbReference type="InterPro" id="IPR013610">
    <property type="entry name" value="ArdC_N"/>
</dbReference>
<dbReference type="Pfam" id="PF08401">
    <property type="entry name" value="ArdcN"/>
    <property type="match status" value="1"/>
</dbReference>
<dbReference type="Pfam" id="PF18974">
    <property type="entry name" value="DUF5710"/>
    <property type="match status" value="2"/>
</dbReference>
<reference evidence="5 6" key="1">
    <citation type="submission" date="2021-08" db="EMBL/GenBank/DDBJ databases">
        <title>Massilia sp. R798.</title>
        <authorList>
            <person name="Baek J.H."/>
            <person name="Jung H.S."/>
            <person name="Kim K.R."/>
            <person name="Jeon C.O."/>
        </authorList>
    </citation>
    <scope>NUCLEOTIDE SEQUENCE [LARGE SCALE GENOMIC DNA]</scope>
    <source>
        <strain evidence="5 6">R798</strain>
    </source>
</reference>
<feature type="region of interest" description="Disordered" evidence="1">
    <location>
        <begin position="1211"/>
        <end position="1237"/>
    </location>
</feature>
<evidence type="ECO:0000313" key="6">
    <source>
        <dbReference type="Proteomes" id="UP000809349"/>
    </source>
</evidence>
<evidence type="ECO:0000313" key="5">
    <source>
        <dbReference type="EMBL" id="MBZ2206562.1"/>
    </source>
</evidence>
<feature type="domain" description="DUF5710" evidence="4">
    <location>
        <begin position="783"/>
        <end position="826"/>
    </location>
</feature>
<gene>
    <name evidence="5" type="ORF">I4X03_004745</name>
</gene>
<comment type="caution">
    <text evidence="5">The sequence shown here is derived from an EMBL/GenBank/DDBJ whole genome shotgun (WGS) entry which is preliminary data.</text>
</comment>
<feature type="domain" description="N-terminal" evidence="2">
    <location>
        <begin position="7"/>
        <end position="127"/>
    </location>
</feature>
<name>A0ABS7SKK3_9BURK</name>
<feature type="compositionally biased region" description="Low complexity" evidence="1">
    <location>
        <begin position="758"/>
        <end position="775"/>
    </location>
</feature>
<feature type="domain" description="Polyvalent protein metallopeptidase" evidence="3">
    <location>
        <begin position="156"/>
        <end position="281"/>
    </location>
</feature>
<feature type="region of interest" description="Disordered" evidence="1">
    <location>
        <begin position="753"/>
        <end position="775"/>
    </location>
</feature>
<proteinExistence type="predicted"/>
<evidence type="ECO:0000259" key="4">
    <source>
        <dbReference type="Pfam" id="PF18974"/>
    </source>
</evidence>
<feature type="compositionally biased region" description="Polar residues" evidence="1">
    <location>
        <begin position="1211"/>
        <end position="1220"/>
    </location>
</feature>